<dbReference type="AlphaFoldDB" id="A0A7W8G9C5"/>
<name>A0A7W8G9C5_9SPIR</name>
<dbReference type="Proteomes" id="UP000518887">
    <property type="component" value="Unassembled WGS sequence"/>
</dbReference>
<proteinExistence type="predicted"/>
<accession>A0A7W8G9C5</accession>
<gene>
    <name evidence="1" type="ORF">HNP76_001626</name>
</gene>
<protein>
    <submittedName>
        <fullName evidence="1">Uncharacterized protein</fullName>
    </submittedName>
</protein>
<comment type="caution">
    <text evidence="1">The sequence shown here is derived from an EMBL/GenBank/DDBJ whole genome shotgun (WGS) entry which is preliminary data.</text>
</comment>
<keyword evidence="2" id="KW-1185">Reference proteome</keyword>
<reference evidence="1 2" key="1">
    <citation type="submission" date="2020-08" db="EMBL/GenBank/DDBJ databases">
        <title>Genomic Encyclopedia of Type Strains, Phase IV (KMG-IV): sequencing the most valuable type-strain genomes for metagenomic binning, comparative biology and taxonomic classification.</title>
        <authorList>
            <person name="Goeker M."/>
        </authorList>
    </citation>
    <scope>NUCLEOTIDE SEQUENCE [LARGE SCALE GENOMIC DNA]</scope>
    <source>
        <strain evidence="1 2">DSM 103462</strain>
    </source>
</reference>
<dbReference type="EMBL" id="JACHFQ010000005">
    <property type="protein sequence ID" value="MBB5226253.1"/>
    <property type="molecule type" value="Genomic_DNA"/>
</dbReference>
<dbReference type="RefSeq" id="WP_184659348.1">
    <property type="nucleotide sequence ID" value="NZ_CP031518.1"/>
</dbReference>
<evidence type="ECO:0000313" key="2">
    <source>
        <dbReference type="Proteomes" id="UP000518887"/>
    </source>
</evidence>
<organism evidence="1 2">
    <name type="scientific">Treponema ruminis</name>
    <dbReference type="NCBI Taxonomy" id="744515"/>
    <lineage>
        <taxon>Bacteria</taxon>
        <taxon>Pseudomonadati</taxon>
        <taxon>Spirochaetota</taxon>
        <taxon>Spirochaetia</taxon>
        <taxon>Spirochaetales</taxon>
        <taxon>Treponemataceae</taxon>
        <taxon>Treponema</taxon>
    </lineage>
</organism>
<sequence>MKNTKIKFLFAVIFSYSLIAIHAQEEEKKSPLTLSITTDAAYYPQSDFKAGRRETHFAPITKRIRQHRVLHDLYGGISD</sequence>
<evidence type="ECO:0000313" key="1">
    <source>
        <dbReference type="EMBL" id="MBB5226253.1"/>
    </source>
</evidence>